<evidence type="ECO:0000256" key="1">
    <source>
        <dbReference type="SAM" id="Coils"/>
    </source>
</evidence>
<comment type="caution">
    <text evidence="2">The sequence shown here is derived from an EMBL/GenBank/DDBJ whole genome shotgun (WGS) entry which is preliminary data.</text>
</comment>
<feature type="coiled-coil region" evidence="1">
    <location>
        <begin position="38"/>
        <end position="98"/>
    </location>
</feature>
<protein>
    <submittedName>
        <fullName evidence="2">Uncharacterized protein</fullName>
    </submittedName>
</protein>
<evidence type="ECO:0000313" key="2">
    <source>
        <dbReference type="EMBL" id="KYD07657.1"/>
    </source>
</evidence>
<organism evidence="2 3">
    <name type="scientific">Saccharococcus caldoxylosilyticus</name>
    <dbReference type="NCBI Taxonomy" id="81408"/>
    <lineage>
        <taxon>Bacteria</taxon>
        <taxon>Bacillati</taxon>
        <taxon>Bacillota</taxon>
        <taxon>Bacilli</taxon>
        <taxon>Bacillales</taxon>
        <taxon>Anoxybacillaceae</taxon>
        <taxon>Saccharococcus</taxon>
    </lineage>
</organism>
<evidence type="ECO:0000313" key="3">
    <source>
        <dbReference type="Proteomes" id="UP000075455"/>
    </source>
</evidence>
<reference evidence="2 3" key="1">
    <citation type="submission" date="2016-01" db="EMBL/GenBank/DDBJ databases">
        <title>Draft Genome Sequences of Seven Thermophilic Sporeformers Isolated from Foods.</title>
        <authorList>
            <person name="Berendsen E.M."/>
            <person name="Wells-Bennik M.H."/>
            <person name="Krawcyk A.O."/>
            <person name="De Jong A."/>
            <person name="Holsappel S."/>
            <person name="Eijlander R.T."/>
            <person name="Kuipers O.P."/>
        </authorList>
    </citation>
    <scope>NUCLEOTIDE SEQUENCE [LARGE SCALE GENOMIC DNA]</scope>
    <source>
        <strain evidence="2 3">B4119</strain>
    </source>
</reference>
<dbReference type="Proteomes" id="UP000075455">
    <property type="component" value="Unassembled WGS sequence"/>
</dbReference>
<keyword evidence="1" id="KW-0175">Coiled coil</keyword>
<dbReference type="PATRIC" id="fig|81408.3.peg.953"/>
<sequence length="145" mass="17553">MNEKKRLEKIKNIKNFPMYYQDKLGGHRIRYFVDELDLNWLIQQAEKAEQLQERVEELEMKYENTGAIFNRQYMQEKIEQQQQEIERLKSLVMYAEEKGLLKKKTCSYCNSIYWAKHGNSKYCPNCDRRTVWSRKKAQQALEGTE</sequence>
<dbReference type="RefSeq" id="WP_061580075.1">
    <property type="nucleotide sequence ID" value="NZ_LQYS01000114.1"/>
</dbReference>
<proteinExistence type="predicted"/>
<dbReference type="STRING" id="81408.B4119_3408"/>
<gene>
    <name evidence="2" type="ORF">B4119_3408</name>
</gene>
<accession>A0A150L5S2</accession>
<dbReference type="EMBL" id="LQYS01000114">
    <property type="protein sequence ID" value="KYD07657.1"/>
    <property type="molecule type" value="Genomic_DNA"/>
</dbReference>
<dbReference type="AlphaFoldDB" id="A0A150L5S2"/>
<name>A0A150L5S2_9BACL</name>